<dbReference type="GO" id="GO:0005634">
    <property type="term" value="C:nucleus"/>
    <property type="evidence" value="ECO:0007669"/>
    <property type="project" value="UniProtKB-SubCell"/>
</dbReference>
<dbReference type="PANTHER" id="PTHR46714:SF6">
    <property type="entry name" value="TRANSCRIPTIONAL ACTIVATOR HAC1"/>
    <property type="match status" value="1"/>
</dbReference>
<dbReference type="Pfam" id="PF00170">
    <property type="entry name" value="bZIP_1"/>
    <property type="match status" value="1"/>
</dbReference>
<comment type="caution">
    <text evidence="10">The sequence shown here is derived from an EMBL/GenBank/DDBJ whole genome shotgun (WGS) entry which is preliminary data.</text>
</comment>
<feature type="domain" description="BZIP" evidence="9">
    <location>
        <begin position="12"/>
        <end position="75"/>
    </location>
</feature>
<evidence type="ECO:0000256" key="7">
    <source>
        <dbReference type="ARBA" id="ARBA00023242"/>
    </source>
</evidence>
<proteinExistence type="inferred from homology"/>
<keyword evidence="4" id="KW-0238">DNA-binding</keyword>
<comment type="similarity">
    <text evidence="2">Belongs to the bZIP family.</text>
</comment>
<evidence type="ECO:0000313" key="11">
    <source>
        <dbReference type="Proteomes" id="UP000193685"/>
    </source>
</evidence>
<dbReference type="GO" id="GO:0045944">
    <property type="term" value="P:positive regulation of transcription by RNA polymerase II"/>
    <property type="evidence" value="ECO:0007669"/>
    <property type="project" value="InterPro"/>
</dbReference>
<evidence type="ECO:0000256" key="8">
    <source>
        <dbReference type="SAM" id="MobiDB-lite"/>
    </source>
</evidence>
<comment type="subcellular location">
    <subcellularLocation>
        <location evidence="1">Nucleus</location>
    </subcellularLocation>
</comment>
<dbReference type="InterPro" id="IPR046347">
    <property type="entry name" value="bZIP_sf"/>
</dbReference>
<dbReference type="STRING" id="56484.A0A1Y2FS05"/>
<reference evidence="10 11" key="1">
    <citation type="submission" date="2016-07" db="EMBL/GenBank/DDBJ databases">
        <title>Pervasive Adenine N6-methylation of Active Genes in Fungi.</title>
        <authorList>
            <consortium name="DOE Joint Genome Institute"/>
            <person name="Mondo S.J."/>
            <person name="Dannebaum R.O."/>
            <person name="Kuo R.C."/>
            <person name="Labutti K."/>
            <person name="Haridas S."/>
            <person name="Kuo A."/>
            <person name="Salamov A."/>
            <person name="Ahrendt S.R."/>
            <person name="Lipzen A."/>
            <person name="Sullivan W."/>
            <person name="Andreopoulos W.B."/>
            <person name="Clum A."/>
            <person name="Lindquist E."/>
            <person name="Daum C."/>
            <person name="Ramamoorthy G.K."/>
            <person name="Gryganskyi A."/>
            <person name="Culley D."/>
            <person name="Magnuson J.K."/>
            <person name="James T.Y."/>
            <person name="O'Malley M.A."/>
            <person name="Stajich J.E."/>
            <person name="Spatafora J.W."/>
            <person name="Visel A."/>
            <person name="Grigoriev I.V."/>
        </authorList>
    </citation>
    <scope>NUCLEOTIDE SEQUENCE [LARGE SCALE GENOMIC DNA]</scope>
    <source>
        <strain evidence="10 11">12-1054</strain>
    </source>
</reference>
<dbReference type="PANTHER" id="PTHR46714">
    <property type="entry name" value="TRANSCRIPTIONAL ACTIVATOR HAC1"/>
    <property type="match status" value="1"/>
</dbReference>
<feature type="non-terminal residue" evidence="10">
    <location>
        <position position="84"/>
    </location>
</feature>
<dbReference type="GO" id="GO:0003677">
    <property type="term" value="F:DNA binding"/>
    <property type="evidence" value="ECO:0007669"/>
    <property type="project" value="UniProtKB-KW"/>
</dbReference>
<dbReference type="InterPro" id="IPR004827">
    <property type="entry name" value="bZIP"/>
</dbReference>
<keyword evidence="3" id="KW-0805">Transcription regulation</keyword>
<evidence type="ECO:0000256" key="1">
    <source>
        <dbReference type="ARBA" id="ARBA00004123"/>
    </source>
</evidence>
<evidence type="ECO:0000313" key="10">
    <source>
        <dbReference type="EMBL" id="ORY86791.1"/>
    </source>
</evidence>
<keyword evidence="5" id="KW-0804">Transcription</keyword>
<evidence type="ECO:0000256" key="3">
    <source>
        <dbReference type="ARBA" id="ARBA00023015"/>
    </source>
</evidence>
<dbReference type="PROSITE" id="PS00036">
    <property type="entry name" value="BZIP_BASIC"/>
    <property type="match status" value="1"/>
</dbReference>
<evidence type="ECO:0000256" key="6">
    <source>
        <dbReference type="ARBA" id="ARBA00023230"/>
    </source>
</evidence>
<gene>
    <name evidence="10" type="ORF">BCR37DRAFT_343118</name>
</gene>
<dbReference type="InterPro" id="IPR044280">
    <property type="entry name" value="Hac1/HY5"/>
</dbReference>
<dbReference type="RefSeq" id="XP_040727647.1">
    <property type="nucleotide sequence ID" value="XM_040867479.1"/>
</dbReference>
<dbReference type="PROSITE" id="PS50217">
    <property type="entry name" value="BZIP"/>
    <property type="match status" value="1"/>
</dbReference>
<name>A0A1Y2FS05_PROLT</name>
<keyword evidence="7" id="KW-0539">Nucleus</keyword>
<evidence type="ECO:0000259" key="9">
    <source>
        <dbReference type="PROSITE" id="PS50217"/>
    </source>
</evidence>
<dbReference type="EMBL" id="MCFI01000002">
    <property type="protein sequence ID" value="ORY86791.1"/>
    <property type="molecule type" value="Genomic_DNA"/>
</dbReference>
<organism evidence="10 11">
    <name type="scientific">Protomyces lactucae-debilis</name>
    <dbReference type="NCBI Taxonomy" id="2754530"/>
    <lineage>
        <taxon>Eukaryota</taxon>
        <taxon>Fungi</taxon>
        <taxon>Dikarya</taxon>
        <taxon>Ascomycota</taxon>
        <taxon>Taphrinomycotina</taxon>
        <taxon>Taphrinomycetes</taxon>
        <taxon>Taphrinales</taxon>
        <taxon>Protomycetaceae</taxon>
        <taxon>Protomyces</taxon>
    </lineage>
</organism>
<dbReference type="Gene3D" id="1.20.5.170">
    <property type="match status" value="1"/>
</dbReference>
<evidence type="ECO:0000256" key="2">
    <source>
        <dbReference type="ARBA" id="ARBA00007163"/>
    </source>
</evidence>
<dbReference type="GeneID" id="63784078"/>
<evidence type="ECO:0000256" key="4">
    <source>
        <dbReference type="ARBA" id="ARBA00023125"/>
    </source>
</evidence>
<sequence length="84" mass="10177">MRKRAKTQEEKELRAQERIMRNRLAAQTSRQRKREYVTTMEQENTKLKTRLSSLARENKTLKADMQVLNNRLESMEQMFRFLTA</sequence>
<dbReference type="GO" id="GO:0006986">
    <property type="term" value="P:response to unfolded protein"/>
    <property type="evidence" value="ECO:0007669"/>
    <property type="project" value="UniProtKB-KW"/>
</dbReference>
<dbReference type="OrthoDB" id="674948at2759"/>
<keyword evidence="6" id="KW-0834">Unfolded protein response</keyword>
<keyword evidence="11" id="KW-1185">Reference proteome</keyword>
<feature type="region of interest" description="Disordered" evidence="8">
    <location>
        <begin position="18"/>
        <end position="39"/>
    </location>
</feature>
<dbReference type="SMART" id="SM00338">
    <property type="entry name" value="BRLZ"/>
    <property type="match status" value="1"/>
</dbReference>
<dbReference type="AlphaFoldDB" id="A0A1Y2FS05"/>
<dbReference type="SUPFAM" id="SSF57959">
    <property type="entry name" value="Leucine zipper domain"/>
    <property type="match status" value="1"/>
</dbReference>
<dbReference type="GO" id="GO:0000981">
    <property type="term" value="F:DNA-binding transcription factor activity, RNA polymerase II-specific"/>
    <property type="evidence" value="ECO:0007669"/>
    <property type="project" value="InterPro"/>
</dbReference>
<accession>A0A1Y2FS05</accession>
<evidence type="ECO:0000256" key="5">
    <source>
        <dbReference type="ARBA" id="ARBA00023163"/>
    </source>
</evidence>
<dbReference type="Proteomes" id="UP000193685">
    <property type="component" value="Unassembled WGS sequence"/>
</dbReference>
<protein>
    <recommendedName>
        <fullName evidence="9">BZIP domain-containing protein</fullName>
    </recommendedName>
</protein>